<keyword evidence="1" id="KW-0812">Transmembrane</keyword>
<dbReference type="GO" id="GO:0005783">
    <property type="term" value="C:endoplasmic reticulum"/>
    <property type="evidence" value="ECO:0007669"/>
    <property type="project" value="TreeGrafter"/>
</dbReference>
<sequence length="221" mass="24336">MIADISALALFSVVGNAMRSNTDFEKELAFYGSYHQDPVNQAIHFVFIPIIWWSICIWMCYIKPFGVDIKVGGHEISYGTLMLAVYCAYYVVLDNFTGGIFSVVLCAMYLLSSSAVTKELKAKNAKSKGKKQMSTPLWKKAFVIHAVAWFMQIIPGHKYAEGVKPALIDSLGQALGVAPLFAFLEGIWFVGLAPELKTKVLELVTANRAAMCAAGGTYPWC</sequence>
<evidence type="ECO:0000313" key="2">
    <source>
        <dbReference type="EMBL" id="GMH64747.1"/>
    </source>
</evidence>
<dbReference type="Proteomes" id="UP001165085">
    <property type="component" value="Unassembled WGS sequence"/>
</dbReference>
<dbReference type="InterPro" id="IPR009305">
    <property type="entry name" value="Mpo1-like"/>
</dbReference>
<keyword evidence="1" id="KW-0472">Membrane</keyword>
<dbReference type="GO" id="GO:0046521">
    <property type="term" value="P:sphingoid catabolic process"/>
    <property type="evidence" value="ECO:0007669"/>
    <property type="project" value="TreeGrafter"/>
</dbReference>
<reference evidence="3" key="1">
    <citation type="journal article" date="2023" name="Commun. Biol.">
        <title>Genome analysis of Parmales, the sister group of diatoms, reveals the evolutionary specialization of diatoms from phago-mixotrophs to photoautotrophs.</title>
        <authorList>
            <person name="Ban H."/>
            <person name="Sato S."/>
            <person name="Yoshikawa S."/>
            <person name="Yamada K."/>
            <person name="Nakamura Y."/>
            <person name="Ichinomiya M."/>
            <person name="Sato N."/>
            <person name="Blanc-Mathieu R."/>
            <person name="Endo H."/>
            <person name="Kuwata A."/>
            <person name="Ogata H."/>
        </authorList>
    </citation>
    <scope>NUCLEOTIDE SEQUENCE [LARGE SCALE GENOMIC DNA]</scope>
    <source>
        <strain evidence="3">NIES 3701</strain>
    </source>
</reference>
<proteinExistence type="predicted"/>
<feature type="transmembrane region" description="Helical" evidence="1">
    <location>
        <begin position="174"/>
        <end position="193"/>
    </location>
</feature>
<gene>
    <name evidence="2" type="ORF">TrST_g1213</name>
</gene>
<feature type="transmembrane region" description="Helical" evidence="1">
    <location>
        <begin position="74"/>
        <end position="92"/>
    </location>
</feature>
<dbReference type="PANTHER" id="PTHR28026">
    <property type="entry name" value="DUF962 DOMAIN PROTEIN (AFU_ORTHOLOGUE AFUA_8G05310)"/>
    <property type="match status" value="1"/>
</dbReference>
<feature type="transmembrane region" description="Helical" evidence="1">
    <location>
        <begin position="137"/>
        <end position="154"/>
    </location>
</feature>
<dbReference type="Pfam" id="PF06127">
    <property type="entry name" value="Mpo1-like"/>
    <property type="match status" value="1"/>
</dbReference>
<evidence type="ECO:0000313" key="3">
    <source>
        <dbReference type="Proteomes" id="UP001165085"/>
    </source>
</evidence>
<keyword evidence="3" id="KW-1185">Reference proteome</keyword>
<dbReference type="AlphaFoldDB" id="A0A9W7A899"/>
<dbReference type="GO" id="GO:0016020">
    <property type="term" value="C:membrane"/>
    <property type="evidence" value="ECO:0007669"/>
    <property type="project" value="GOC"/>
</dbReference>
<protein>
    <submittedName>
        <fullName evidence="2">Uncharacterized protein</fullName>
    </submittedName>
</protein>
<dbReference type="EMBL" id="BRXY01000097">
    <property type="protein sequence ID" value="GMH64747.1"/>
    <property type="molecule type" value="Genomic_DNA"/>
</dbReference>
<keyword evidence="1" id="KW-1133">Transmembrane helix</keyword>
<evidence type="ECO:0000256" key="1">
    <source>
        <dbReference type="SAM" id="Phobius"/>
    </source>
</evidence>
<feature type="transmembrane region" description="Helical" evidence="1">
    <location>
        <begin position="98"/>
        <end position="116"/>
    </location>
</feature>
<name>A0A9W7A899_9STRA</name>
<organism evidence="2 3">
    <name type="scientific">Triparma strigata</name>
    <dbReference type="NCBI Taxonomy" id="1606541"/>
    <lineage>
        <taxon>Eukaryota</taxon>
        <taxon>Sar</taxon>
        <taxon>Stramenopiles</taxon>
        <taxon>Ochrophyta</taxon>
        <taxon>Bolidophyceae</taxon>
        <taxon>Parmales</taxon>
        <taxon>Triparmaceae</taxon>
        <taxon>Triparma</taxon>
    </lineage>
</organism>
<accession>A0A9W7A899</accession>
<dbReference type="PANTHER" id="PTHR28026:SF9">
    <property type="entry name" value="2-HYDROXY-PALMITIC ACID DIOXYGENASE MPO1"/>
    <property type="match status" value="1"/>
</dbReference>
<dbReference type="OrthoDB" id="2124888at2759"/>
<feature type="transmembrane region" description="Helical" evidence="1">
    <location>
        <begin position="43"/>
        <end position="62"/>
    </location>
</feature>
<comment type="caution">
    <text evidence="2">The sequence shown here is derived from an EMBL/GenBank/DDBJ whole genome shotgun (WGS) entry which is preliminary data.</text>
</comment>